<organism evidence="2 3">
    <name type="scientific">Cohnella lupini</name>
    <dbReference type="NCBI Taxonomy" id="1294267"/>
    <lineage>
        <taxon>Bacteria</taxon>
        <taxon>Bacillati</taxon>
        <taxon>Bacillota</taxon>
        <taxon>Bacilli</taxon>
        <taxon>Bacillales</taxon>
        <taxon>Paenibacillaceae</taxon>
        <taxon>Cohnella</taxon>
    </lineage>
</organism>
<dbReference type="RefSeq" id="WP_115995978.1">
    <property type="nucleotide sequence ID" value="NZ_QRDY01000042.1"/>
</dbReference>
<dbReference type="OrthoDB" id="2678566at2"/>
<keyword evidence="1" id="KW-1133">Transmembrane helix</keyword>
<comment type="caution">
    <text evidence="2">The sequence shown here is derived from an EMBL/GenBank/DDBJ whole genome shotgun (WGS) entry which is preliminary data.</text>
</comment>
<evidence type="ECO:0000313" key="2">
    <source>
        <dbReference type="EMBL" id="RED51646.1"/>
    </source>
</evidence>
<evidence type="ECO:0000256" key="1">
    <source>
        <dbReference type="SAM" id="Phobius"/>
    </source>
</evidence>
<proteinExistence type="predicted"/>
<feature type="transmembrane region" description="Helical" evidence="1">
    <location>
        <begin position="6"/>
        <end position="25"/>
    </location>
</feature>
<feature type="transmembrane region" description="Helical" evidence="1">
    <location>
        <begin position="184"/>
        <end position="201"/>
    </location>
</feature>
<feature type="transmembrane region" description="Helical" evidence="1">
    <location>
        <begin position="55"/>
        <end position="77"/>
    </location>
</feature>
<dbReference type="EMBL" id="QRDY01000042">
    <property type="protein sequence ID" value="RED51646.1"/>
    <property type="molecule type" value="Genomic_DNA"/>
</dbReference>
<keyword evidence="3" id="KW-1185">Reference proteome</keyword>
<name>A0A3D9HS10_9BACL</name>
<dbReference type="AlphaFoldDB" id="A0A3D9HS10"/>
<protein>
    <submittedName>
        <fullName evidence="2">Uncharacterized protein</fullName>
    </submittedName>
</protein>
<accession>A0A3D9HS10</accession>
<keyword evidence="1" id="KW-0812">Transmembrane</keyword>
<keyword evidence="1" id="KW-0472">Membrane</keyword>
<sequence>MNSVTYITVYTLEAFCILTASYMLFRFHFKEFIWKKLILSILLATFSYSARDITIVNSFTIIVPITYFIAYTVFITFVSKIRIVWASIMITTGYALLGTVQMILLLLLDVFGVEMATVQGSLFYLVLAQVITAAVTFTFSFLYYYRGRGFVFDFPSWRWKHLWLVMLVVILIVLILKLIYVNKLTMIIAAVVTLTALLLLSNKMEKEERLNELES</sequence>
<gene>
    <name evidence="2" type="ORF">DFP95_14221</name>
</gene>
<feature type="transmembrane region" description="Helical" evidence="1">
    <location>
        <begin position="84"/>
        <end position="107"/>
    </location>
</feature>
<feature type="transmembrane region" description="Helical" evidence="1">
    <location>
        <begin position="122"/>
        <end position="145"/>
    </location>
</feature>
<feature type="transmembrane region" description="Helical" evidence="1">
    <location>
        <begin position="157"/>
        <end position="178"/>
    </location>
</feature>
<dbReference type="Proteomes" id="UP000256869">
    <property type="component" value="Unassembled WGS sequence"/>
</dbReference>
<evidence type="ECO:0000313" key="3">
    <source>
        <dbReference type="Proteomes" id="UP000256869"/>
    </source>
</evidence>
<reference evidence="2 3" key="1">
    <citation type="submission" date="2018-07" db="EMBL/GenBank/DDBJ databases">
        <title>Genomic Encyclopedia of Type Strains, Phase III (KMG-III): the genomes of soil and plant-associated and newly described type strains.</title>
        <authorList>
            <person name="Whitman W."/>
        </authorList>
    </citation>
    <scope>NUCLEOTIDE SEQUENCE [LARGE SCALE GENOMIC DNA]</scope>
    <source>
        <strain evidence="2 3">CECT 8236</strain>
    </source>
</reference>